<dbReference type="InterPro" id="IPR057684">
    <property type="entry name" value="DUF7924"/>
</dbReference>
<reference evidence="3 4" key="2">
    <citation type="journal article" date="2013" name="PLoS Genet.">
        <title>Comparative genome structure, secondary metabolite, and effector coding capacity across Cochliobolus pathogens.</title>
        <authorList>
            <person name="Condon B.J."/>
            <person name="Leng Y."/>
            <person name="Wu D."/>
            <person name="Bushley K.E."/>
            <person name="Ohm R.A."/>
            <person name="Otillar R."/>
            <person name="Martin J."/>
            <person name="Schackwitz W."/>
            <person name="Grimwood J."/>
            <person name="MohdZainudin N."/>
            <person name="Xue C."/>
            <person name="Wang R."/>
            <person name="Manning V.A."/>
            <person name="Dhillon B."/>
            <person name="Tu Z.J."/>
            <person name="Steffenson B.J."/>
            <person name="Salamov A."/>
            <person name="Sun H."/>
            <person name="Lowry S."/>
            <person name="LaButti K."/>
            <person name="Han J."/>
            <person name="Copeland A."/>
            <person name="Lindquist E."/>
            <person name="Barry K."/>
            <person name="Schmutz J."/>
            <person name="Baker S.E."/>
            <person name="Ciuffetti L.M."/>
            <person name="Grigoriev I.V."/>
            <person name="Zhong S."/>
            <person name="Turgeon B.G."/>
        </authorList>
    </citation>
    <scope>NUCLEOTIDE SEQUENCE [LARGE SCALE GENOMIC DNA]</scope>
    <source>
        <strain evidence="4">28A</strain>
    </source>
</reference>
<evidence type="ECO:0000259" key="2">
    <source>
        <dbReference type="Pfam" id="PF25545"/>
    </source>
</evidence>
<keyword evidence="4" id="KW-1185">Reference proteome</keyword>
<proteinExistence type="predicted"/>
<dbReference type="RefSeq" id="XP_008030762.1">
    <property type="nucleotide sequence ID" value="XM_008032571.1"/>
</dbReference>
<gene>
    <name evidence="3" type="ORF">SETTUDRAFT_157198</name>
</gene>
<feature type="region of interest" description="Disordered" evidence="1">
    <location>
        <begin position="27"/>
        <end position="60"/>
    </location>
</feature>
<dbReference type="AlphaFoldDB" id="R0I6Z4"/>
<feature type="compositionally biased region" description="Basic residues" evidence="1">
    <location>
        <begin position="48"/>
        <end position="60"/>
    </location>
</feature>
<dbReference type="Proteomes" id="UP000016935">
    <property type="component" value="Unassembled WGS sequence"/>
</dbReference>
<dbReference type="EMBL" id="KB908866">
    <property type="protein sequence ID" value="EOA81246.1"/>
    <property type="molecule type" value="Genomic_DNA"/>
</dbReference>
<dbReference type="GeneID" id="19397707"/>
<organism evidence="3 4">
    <name type="scientific">Exserohilum turcicum (strain 28A)</name>
    <name type="common">Northern leaf blight fungus</name>
    <name type="synonym">Setosphaeria turcica</name>
    <dbReference type="NCBI Taxonomy" id="671987"/>
    <lineage>
        <taxon>Eukaryota</taxon>
        <taxon>Fungi</taxon>
        <taxon>Dikarya</taxon>
        <taxon>Ascomycota</taxon>
        <taxon>Pezizomycotina</taxon>
        <taxon>Dothideomycetes</taxon>
        <taxon>Pleosporomycetidae</taxon>
        <taxon>Pleosporales</taxon>
        <taxon>Pleosporineae</taxon>
        <taxon>Pleosporaceae</taxon>
        <taxon>Exserohilum</taxon>
    </lineage>
</organism>
<accession>R0I6Z4</accession>
<reference evidence="3 4" key="1">
    <citation type="journal article" date="2012" name="PLoS Pathog.">
        <title>Diverse lifestyles and strategies of plant pathogenesis encoded in the genomes of eighteen Dothideomycetes fungi.</title>
        <authorList>
            <person name="Ohm R.A."/>
            <person name="Feau N."/>
            <person name="Henrissat B."/>
            <person name="Schoch C.L."/>
            <person name="Horwitz B.A."/>
            <person name="Barry K.W."/>
            <person name="Condon B.J."/>
            <person name="Copeland A.C."/>
            <person name="Dhillon B."/>
            <person name="Glaser F."/>
            <person name="Hesse C.N."/>
            <person name="Kosti I."/>
            <person name="LaButti K."/>
            <person name="Lindquist E.A."/>
            <person name="Lucas S."/>
            <person name="Salamov A.A."/>
            <person name="Bradshaw R.E."/>
            <person name="Ciuffetti L."/>
            <person name="Hamelin R.C."/>
            <person name="Kema G.H.J."/>
            <person name="Lawrence C."/>
            <person name="Scott J.A."/>
            <person name="Spatafora J.W."/>
            <person name="Turgeon B.G."/>
            <person name="de Wit P.J.G.M."/>
            <person name="Zhong S."/>
            <person name="Goodwin S.B."/>
            <person name="Grigoriev I.V."/>
        </authorList>
    </citation>
    <scope>NUCLEOTIDE SEQUENCE [LARGE SCALE GENOMIC DNA]</scope>
    <source>
        <strain evidence="4">28A</strain>
    </source>
</reference>
<dbReference type="OrthoDB" id="5372703at2759"/>
<sequence length="377" mass="42241">MFKNTHQPLPDERVSAITDWLMACQADGMASPTPPSESVSSSHDSRSSRHSAYKSRTSRPSKRILPQTYRIQNISYAGIFIENLAELPPEIERRLRHILKAESLEDILGTAEHESQQATHVEKFLNESRYNVRGCLFEADLKDSLSRLVRELAQDNLRCHASRQLWNPDLKPLPPHMAQPDDESGAPTSHSVLPDLDSQSASGLPGPNPFLRSYTASTAYTTSSEAADPFHISTPKPDIVVGLDDRAFTLAHRIQLAKHQSLGSLLIDTHIEPMGLHFPFLIAETKGLSLNGGLVAAQNEAAIKSPLCFSITTEGPIHELWVHFKLGDAIYMYNIGTWRTTHARHVRELVYCLTRILTWAKDEFMERIREKLDAVLV</sequence>
<feature type="region of interest" description="Disordered" evidence="1">
    <location>
        <begin position="170"/>
        <end position="208"/>
    </location>
</feature>
<dbReference type="HOGENOM" id="CLU_668295_0_0_1"/>
<evidence type="ECO:0000313" key="4">
    <source>
        <dbReference type="Proteomes" id="UP000016935"/>
    </source>
</evidence>
<feature type="domain" description="DUF7924" evidence="2">
    <location>
        <begin position="225"/>
        <end position="302"/>
    </location>
</feature>
<protein>
    <recommendedName>
        <fullName evidence="2">DUF7924 domain-containing protein</fullName>
    </recommendedName>
</protein>
<dbReference type="Pfam" id="PF25545">
    <property type="entry name" value="DUF7924"/>
    <property type="match status" value="1"/>
</dbReference>
<feature type="compositionally biased region" description="Polar residues" evidence="1">
    <location>
        <begin position="186"/>
        <end position="202"/>
    </location>
</feature>
<dbReference type="eggNOG" id="ENOG502SUWY">
    <property type="taxonomic scope" value="Eukaryota"/>
</dbReference>
<evidence type="ECO:0000256" key="1">
    <source>
        <dbReference type="SAM" id="MobiDB-lite"/>
    </source>
</evidence>
<evidence type="ECO:0000313" key="3">
    <source>
        <dbReference type="EMBL" id="EOA81246.1"/>
    </source>
</evidence>
<name>R0I6Z4_EXST2</name>